<organism evidence="2">
    <name type="scientific">metagenome</name>
    <dbReference type="NCBI Taxonomy" id="256318"/>
    <lineage>
        <taxon>unclassified sequences</taxon>
        <taxon>metagenomes</taxon>
    </lineage>
</organism>
<dbReference type="InterPro" id="IPR036465">
    <property type="entry name" value="vWFA_dom_sf"/>
</dbReference>
<dbReference type="EMBL" id="UIDG01000308">
    <property type="protein sequence ID" value="SUS07089.1"/>
    <property type="molecule type" value="Genomic_DNA"/>
</dbReference>
<name>A0A380THC0_9ZZZZ</name>
<protein>
    <submittedName>
        <fullName evidence="2">PpkA-related protein</fullName>
    </submittedName>
</protein>
<dbReference type="AlphaFoldDB" id="A0A380THC0"/>
<dbReference type="SUPFAM" id="SSF53300">
    <property type="entry name" value="vWA-like"/>
    <property type="match status" value="1"/>
</dbReference>
<gene>
    <name evidence="2" type="ORF">DF3PB_3760002</name>
</gene>
<dbReference type="CDD" id="cd00198">
    <property type="entry name" value="vWFA"/>
    <property type="match status" value="1"/>
</dbReference>
<sequence length="680" mass="72779">MSVSSRIGRSVAAFLFALLLATSSAVLAQPAGQTLPVPAAAARAPLLMQGKKTLFQRVLTRPGAMMVKAPGEAGGTAVPALSQFYVYQRRAQAGEEWVEVGSGSRGKVDGWIAGSAVLPWEQQLALAFTNPAGRERALLFNEKDTVLQLLKAKDPGAAVAPIRTAVAAGKSDPRVVSIEPETYIDIDKQFYLLPILQAAEIDTGTGFRARVLEIASVTAKKGGASPADASKPAQPPQPAALRSFSAAIVFVIDSTISMGPYIDRTRDAVRRIYDAVEKAGLAKQVRFGLIAFRSSVKAVPQLEYAAKMYADPSEVRDGKDFLARVAALKPATVSSPHFDEDPYAGVMAAVRGIKWGNFGGRYLVLITDAGAIGGDDPLSSTGLGASEVRLELQRLGIALYALHLKTPQGKANHPSAQAQYEDLSRNPITNSALYYPVEAGSVDQFGRIVDRLSGAIVDSTRAAAKGELVAGRARGALTSGTEAKADPVLAKLDAETELLGRAMQLAYLGRVQGTTAPPLFRAWLSDRDYAKLERPTTEVRVLLTKSQLSDLAQVVGTILDAGEKSQATSTADFFDLIRSAAAQIARDPAALNNPSATKLGELGLLSEYLDGLPYKSDVMALTRDIWASWSISEQEELLDKLRRKLRLYQLYHDDVDRWVSLAPNADAGERVYPVPLEALP</sequence>
<reference evidence="2" key="1">
    <citation type="submission" date="2018-07" db="EMBL/GenBank/DDBJ databases">
        <authorList>
            <person name="Quirk P.G."/>
            <person name="Krulwich T.A."/>
        </authorList>
    </citation>
    <scope>NUCLEOTIDE SEQUENCE</scope>
</reference>
<dbReference type="InterPro" id="IPR002035">
    <property type="entry name" value="VWF_A"/>
</dbReference>
<dbReference type="PROSITE" id="PS50234">
    <property type="entry name" value="VWFA"/>
    <property type="match status" value="1"/>
</dbReference>
<dbReference type="Gene3D" id="3.40.50.410">
    <property type="entry name" value="von Willebrand factor, type A domain"/>
    <property type="match status" value="1"/>
</dbReference>
<evidence type="ECO:0000313" key="2">
    <source>
        <dbReference type="EMBL" id="SUS07089.1"/>
    </source>
</evidence>
<proteinExistence type="predicted"/>
<accession>A0A380THC0</accession>
<evidence type="ECO:0000259" key="1">
    <source>
        <dbReference type="PROSITE" id="PS50234"/>
    </source>
</evidence>
<feature type="domain" description="VWFA" evidence="1">
    <location>
        <begin position="247"/>
        <end position="452"/>
    </location>
</feature>